<dbReference type="Proteomes" id="UP000019184">
    <property type="component" value="Unassembled WGS sequence"/>
</dbReference>
<dbReference type="CDD" id="cd06225">
    <property type="entry name" value="HAMP"/>
    <property type="match status" value="1"/>
</dbReference>
<dbReference type="InterPro" id="IPR033479">
    <property type="entry name" value="dCache_1"/>
</dbReference>
<keyword evidence="4" id="KW-1003">Cell membrane</keyword>
<dbReference type="PANTHER" id="PTHR45138">
    <property type="entry name" value="REGULATORY COMPONENTS OF SENSORY TRANSDUCTION SYSTEM"/>
    <property type="match status" value="1"/>
</dbReference>
<dbReference type="GO" id="GO:0052621">
    <property type="term" value="F:diguanylate cyclase activity"/>
    <property type="evidence" value="ECO:0007669"/>
    <property type="project" value="UniProtKB-EC"/>
</dbReference>
<evidence type="ECO:0000256" key="7">
    <source>
        <dbReference type="ARBA" id="ARBA00023136"/>
    </source>
</evidence>
<protein>
    <recommendedName>
        <fullName evidence="3">diguanylate cyclase</fullName>
        <ecNumber evidence="3">2.7.7.65</ecNumber>
    </recommendedName>
</protein>
<sequence>MPALALKTKMTLAVSLLVAGIALFIGFVNLFEFERYYKKMLADQQFLLISALVDEIDDKLATAQNSLVAVSRLITPGMISDKQEAQHFIEDRVGISSIFEGGLFLFSTTGKVITHNTHHEISSNNYSYRDYFKQTMATAKPVISEPFLASFAPYNPVIVFTAPILDNQGKVIAIFAGVIDLTKDNFISKLSSIRIGESGYLYLFNRDRMMIMHPDKNRIFAKDVSIGTNKLYDAAMKGFEGSGETVNSRGTPMLASFKSLKKSGWILAATNPQRQAYAPLVAARRQFYLLLSTVIGMAMALTWLLMSHLTAPLLAVIDHIAVMPLKQGDDRFLHVQTRDEIAVLATRFNQMIMEFDSQTEAAQRLAAFKKAIEADDSLEDVYVRLGCIFQQFGLRDSLIYQISDDQHKMRLIYPSIRDYEQIPGDNVTPNQSRLCEKQPATDDRARASLIFQRLCSPFPGESASPYHCIPIIAGNSLIGIARFPVNPLAANSPEMTRKIAQAEQYIQESLPVIEVKRLLRKLKESALTDSLTGLHNRRFLQEYTENLVASMQRHQKTIGLIMCDLDHFKQVNDQYGHDVGDIVLKKTAQTIKKSIRDSDLVIRFGGEEFLVVLLDIETGSAAAIGEKIRETIQKTTFPLAKGTLKQTISLGISELPHDTDRFWQSIKFADVALYQAKAAGRNCVVRFTEAMWRKT</sequence>
<dbReference type="NCBIfam" id="TIGR00254">
    <property type="entry name" value="GGDEF"/>
    <property type="match status" value="1"/>
</dbReference>
<evidence type="ECO:0000313" key="13">
    <source>
        <dbReference type="Proteomes" id="UP000019184"/>
    </source>
</evidence>
<dbReference type="Gene3D" id="3.30.70.270">
    <property type="match status" value="1"/>
</dbReference>
<dbReference type="SUPFAM" id="SSF55073">
    <property type="entry name" value="Nucleotide cyclase"/>
    <property type="match status" value="1"/>
</dbReference>
<proteinExistence type="predicted"/>
<dbReference type="Pfam" id="PF00990">
    <property type="entry name" value="GGDEF"/>
    <property type="match status" value="1"/>
</dbReference>
<feature type="transmembrane region" description="Helical" evidence="9">
    <location>
        <begin position="12"/>
        <end position="31"/>
    </location>
</feature>
<organism evidence="12 13">
    <name type="scientific">Candidatus Contendobacter odensis Run_B_J11</name>
    <dbReference type="NCBI Taxonomy" id="1400861"/>
    <lineage>
        <taxon>Bacteria</taxon>
        <taxon>Pseudomonadati</taxon>
        <taxon>Pseudomonadota</taxon>
        <taxon>Gammaproteobacteria</taxon>
        <taxon>Candidatus Competibacteraceae</taxon>
        <taxon>Candidatus Contendibacter</taxon>
    </lineage>
</organism>
<dbReference type="SMART" id="SM00267">
    <property type="entry name" value="GGDEF"/>
    <property type="match status" value="1"/>
</dbReference>
<dbReference type="InterPro" id="IPR029787">
    <property type="entry name" value="Nucleotide_cyclase"/>
</dbReference>
<comment type="catalytic activity">
    <reaction evidence="8">
        <text>2 GTP = 3',3'-c-di-GMP + 2 diphosphate</text>
        <dbReference type="Rhea" id="RHEA:24898"/>
        <dbReference type="ChEBI" id="CHEBI:33019"/>
        <dbReference type="ChEBI" id="CHEBI:37565"/>
        <dbReference type="ChEBI" id="CHEBI:58805"/>
        <dbReference type="EC" id="2.7.7.65"/>
    </reaction>
</comment>
<keyword evidence="5 9" id="KW-0812">Transmembrane</keyword>
<evidence type="ECO:0000256" key="5">
    <source>
        <dbReference type="ARBA" id="ARBA00022692"/>
    </source>
</evidence>
<dbReference type="InterPro" id="IPR050469">
    <property type="entry name" value="Diguanylate_Cyclase"/>
</dbReference>
<evidence type="ECO:0000259" key="11">
    <source>
        <dbReference type="PROSITE" id="PS50887"/>
    </source>
</evidence>
<dbReference type="CDD" id="cd18774">
    <property type="entry name" value="PDC2_HK_sensor"/>
    <property type="match status" value="1"/>
</dbReference>
<evidence type="ECO:0000256" key="1">
    <source>
        <dbReference type="ARBA" id="ARBA00001946"/>
    </source>
</evidence>
<dbReference type="PROSITE" id="PS50885">
    <property type="entry name" value="HAMP"/>
    <property type="match status" value="1"/>
</dbReference>
<keyword evidence="12" id="KW-0548">Nucleotidyltransferase</keyword>
<dbReference type="InterPro" id="IPR003660">
    <property type="entry name" value="HAMP_dom"/>
</dbReference>
<evidence type="ECO:0000313" key="12">
    <source>
        <dbReference type="EMBL" id="CDH46302.1"/>
    </source>
</evidence>
<dbReference type="InterPro" id="IPR000160">
    <property type="entry name" value="GGDEF_dom"/>
</dbReference>
<dbReference type="Pfam" id="PF02743">
    <property type="entry name" value="dCache_1"/>
    <property type="match status" value="1"/>
</dbReference>
<feature type="domain" description="GGDEF" evidence="11">
    <location>
        <begin position="556"/>
        <end position="689"/>
    </location>
</feature>
<comment type="subcellular location">
    <subcellularLocation>
        <location evidence="2">Cell membrane</location>
        <topology evidence="2">Multi-pass membrane protein</topology>
    </subcellularLocation>
</comment>
<evidence type="ECO:0000256" key="4">
    <source>
        <dbReference type="ARBA" id="ARBA00022475"/>
    </source>
</evidence>
<dbReference type="InterPro" id="IPR043128">
    <property type="entry name" value="Rev_trsase/Diguanyl_cyclase"/>
</dbReference>
<evidence type="ECO:0000256" key="9">
    <source>
        <dbReference type="SAM" id="Phobius"/>
    </source>
</evidence>
<accession>A0A7U7GDE6</accession>
<reference evidence="12 13" key="1">
    <citation type="journal article" date="2014" name="ISME J.">
        <title>Candidatus Competibacter-lineage genomes retrieved from metagenomes reveal functional metabolic diversity.</title>
        <authorList>
            <person name="McIlroy S.J."/>
            <person name="Albertsen M."/>
            <person name="Andresen E.K."/>
            <person name="Saunders A.M."/>
            <person name="Kristiansen R."/>
            <person name="Stokholm-Bjerregaard M."/>
            <person name="Nielsen K.L."/>
            <person name="Nielsen P.H."/>
        </authorList>
    </citation>
    <scope>NUCLEOTIDE SEQUENCE [LARGE SCALE GENOMIC DNA]</scope>
    <source>
        <strain evidence="12 13">Run_B_J11</strain>
    </source>
</reference>
<evidence type="ECO:0000256" key="2">
    <source>
        <dbReference type="ARBA" id="ARBA00004651"/>
    </source>
</evidence>
<dbReference type="GO" id="GO:0005886">
    <property type="term" value="C:plasma membrane"/>
    <property type="evidence" value="ECO:0007669"/>
    <property type="project" value="UniProtKB-SubCell"/>
</dbReference>
<evidence type="ECO:0000256" key="3">
    <source>
        <dbReference type="ARBA" id="ARBA00012528"/>
    </source>
</evidence>
<dbReference type="SUPFAM" id="SSF103190">
    <property type="entry name" value="Sensory domain-like"/>
    <property type="match status" value="1"/>
</dbReference>
<evidence type="ECO:0000256" key="8">
    <source>
        <dbReference type="ARBA" id="ARBA00034247"/>
    </source>
</evidence>
<dbReference type="PROSITE" id="PS50887">
    <property type="entry name" value="GGDEF"/>
    <property type="match status" value="1"/>
</dbReference>
<keyword evidence="6 9" id="KW-1133">Transmembrane helix</keyword>
<dbReference type="Gene3D" id="6.10.340.10">
    <property type="match status" value="1"/>
</dbReference>
<dbReference type="InterPro" id="IPR029151">
    <property type="entry name" value="Sensor-like_sf"/>
</dbReference>
<dbReference type="RefSeq" id="WP_051497893.1">
    <property type="nucleotide sequence ID" value="NZ_CBTK010000257.1"/>
</dbReference>
<evidence type="ECO:0000259" key="10">
    <source>
        <dbReference type="PROSITE" id="PS50885"/>
    </source>
</evidence>
<dbReference type="CDD" id="cd01949">
    <property type="entry name" value="GGDEF"/>
    <property type="match status" value="1"/>
</dbReference>
<dbReference type="PANTHER" id="PTHR45138:SF9">
    <property type="entry name" value="DIGUANYLATE CYCLASE DGCM-RELATED"/>
    <property type="match status" value="1"/>
</dbReference>
<dbReference type="Gene3D" id="3.30.450.20">
    <property type="entry name" value="PAS domain"/>
    <property type="match status" value="1"/>
</dbReference>
<dbReference type="EC" id="2.7.7.65" evidence="3"/>
<dbReference type="FunFam" id="3.30.70.270:FF:000001">
    <property type="entry name" value="Diguanylate cyclase domain protein"/>
    <property type="match status" value="1"/>
</dbReference>
<dbReference type="AlphaFoldDB" id="A0A7U7GDE6"/>
<evidence type="ECO:0000256" key="6">
    <source>
        <dbReference type="ARBA" id="ARBA00022989"/>
    </source>
</evidence>
<keyword evidence="7 9" id="KW-0472">Membrane</keyword>
<feature type="domain" description="HAMP" evidence="10">
    <location>
        <begin position="307"/>
        <end position="360"/>
    </location>
</feature>
<feature type="transmembrane region" description="Helical" evidence="9">
    <location>
        <begin position="287"/>
        <end position="306"/>
    </location>
</feature>
<comment type="cofactor">
    <cofactor evidence="1">
        <name>Mg(2+)</name>
        <dbReference type="ChEBI" id="CHEBI:18420"/>
    </cofactor>
</comment>
<dbReference type="CDD" id="cd12914">
    <property type="entry name" value="PDC1_DGC_like"/>
    <property type="match status" value="1"/>
</dbReference>
<keyword evidence="12" id="KW-0808">Transferase</keyword>
<name>A0A7U7GDE6_9GAMM</name>
<dbReference type="GO" id="GO:0007165">
    <property type="term" value="P:signal transduction"/>
    <property type="evidence" value="ECO:0007669"/>
    <property type="project" value="InterPro"/>
</dbReference>
<comment type="caution">
    <text evidence="12">The sequence shown here is derived from an EMBL/GenBank/DDBJ whole genome shotgun (WGS) entry which is preliminary data.</text>
</comment>
<keyword evidence="13" id="KW-1185">Reference proteome</keyword>
<dbReference type="EMBL" id="CBTK010000257">
    <property type="protein sequence ID" value="CDH46302.1"/>
    <property type="molecule type" value="Genomic_DNA"/>
</dbReference>
<gene>
    <name evidence="12" type="ORF">BN874_420015</name>
</gene>